<evidence type="ECO:0000259" key="5">
    <source>
        <dbReference type="Pfam" id="PF03024"/>
    </source>
</evidence>
<proteinExistence type="inferred from homology"/>
<dbReference type="GO" id="GO:0009897">
    <property type="term" value="C:external side of plasma membrane"/>
    <property type="evidence" value="ECO:0007669"/>
    <property type="project" value="TreeGrafter"/>
</dbReference>
<dbReference type="Pfam" id="PF03024">
    <property type="entry name" value="Folate_rec"/>
    <property type="match status" value="1"/>
</dbReference>
<evidence type="ECO:0000256" key="1">
    <source>
        <dbReference type="ARBA" id="ARBA00007932"/>
    </source>
</evidence>
<reference evidence="6 7" key="1">
    <citation type="submission" date="2018-10" db="EMBL/GenBank/DDBJ databases">
        <authorList>
            <consortium name="Pathogen Informatics"/>
        </authorList>
    </citation>
    <scope>NUCLEOTIDE SEQUENCE [LARGE SCALE GENOMIC DNA]</scope>
</reference>
<feature type="signal peptide" evidence="4">
    <location>
        <begin position="1"/>
        <end position="18"/>
    </location>
</feature>
<dbReference type="PANTHER" id="PTHR10517">
    <property type="entry name" value="FOLATE RECEPTOR"/>
    <property type="match status" value="1"/>
</dbReference>
<dbReference type="InterPro" id="IPR018143">
    <property type="entry name" value="Folate_rcpt-like"/>
</dbReference>
<feature type="domain" description="Folate receptor-like" evidence="5">
    <location>
        <begin position="37"/>
        <end position="215"/>
    </location>
</feature>
<dbReference type="InterPro" id="IPR004269">
    <property type="entry name" value="Folate_rcpt"/>
</dbReference>
<name>A0A0R3UJB2_MESCO</name>
<dbReference type="AlphaFoldDB" id="A0A0R3UJB2"/>
<organism evidence="6 7">
    <name type="scientific">Mesocestoides corti</name>
    <name type="common">Flatworm</name>
    <dbReference type="NCBI Taxonomy" id="53468"/>
    <lineage>
        <taxon>Eukaryota</taxon>
        <taxon>Metazoa</taxon>
        <taxon>Spiralia</taxon>
        <taxon>Lophotrochozoa</taxon>
        <taxon>Platyhelminthes</taxon>
        <taxon>Cestoda</taxon>
        <taxon>Eucestoda</taxon>
        <taxon>Cyclophyllidea</taxon>
        <taxon>Mesocestoididae</taxon>
        <taxon>Mesocestoides</taxon>
    </lineage>
</organism>
<evidence type="ECO:0000313" key="7">
    <source>
        <dbReference type="Proteomes" id="UP000267029"/>
    </source>
</evidence>
<dbReference type="OrthoDB" id="567542at2759"/>
<evidence type="ECO:0000256" key="2">
    <source>
        <dbReference type="ARBA" id="ARBA00022729"/>
    </source>
</evidence>
<sequence length="294" mass="32712">MLTNLFLISFCLPLIVKAKSDNRLLDITDVDSYVDICQESEHRKERPTPEYGLTSCTAWKENSCCTAATATMILSNNMHGFNYHVCGNLSKACHDFFNDEHCFVKCSPNLGPWLVKLSSSRFKERAFRVPLCESDCKSWYDACKDDLTCAMNWRSGGFDWGSGRSCLKSKTRLDECENACRKGFHCLKISEIYRSAVSFCERVWDHAYTVVPDTPVGNWTSKEPHCMHIPREGAPNASELVAHNHRIARVEAAHILKRVFGGGYGGGGGGGVGGSTLAMFSMNLITALLYIVLV</sequence>
<keyword evidence="3" id="KW-1015">Disulfide bond</keyword>
<evidence type="ECO:0000256" key="3">
    <source>
        <dbReference type="ARBA" id="ARBA00023157"/>
    </source>
</evidence>
<accession>A0A0R3UJB2</accession>
<dbReference type="GO" id="GO:0038023">
    <property type="term" value="F:signaling receptor activity"/>
    <property type="evidence" value="ECO:0007669"/>
    <property type="project" value="TreeGrafter"/>
</dbReference>
<evidence type="ECO:0000313" key="6">
    <source>
        <dbReference type="EMBL" id="VDD81584.1"/>
    </source>
</evidence>
<feature type="chain" id="PRO_5030017544" description="Folate receptor-like domain-containing protein" evidence="4">
    <location>
        <begin position="19"/>
        <end position="294"/>
    </location>
</feature>
<keyword evidence="7" id="KW-1185">Reference proteome</keyword>
<dbReference type="STRING" id="53468.A0A0R3UJB2"/>
<protein>
    <recommendedName>
        <fullName evidence="5">Folate receptor-like domain-containing protein</fullName>
    </recommendedName>
</protein>
<dbReference type="Proteomes" id="UP000267029">
    <property type="component" value="Unassembled WGS sequence"/>
</dbReference>
<evidence type="ECO:0000256" key="4">
    <source>
        <dbReference type="SAM" id="SignalP"/>
    </source>
</evidence>
<keyword evidence="2 4" id="KW-0732">Signal</keyword>
<comment type="similarity">
    <text evidence="1">Belongs to the folate receptor family.</text>
</comment>
<dbReference type="EMBL" id="UXSR01005383">
    <property type="protein sequence ID" value="VDD81584.1"/>
    <property type="molecule type" value="Genomic_DNA"/>
</dbReference>
<gene>
    <name evidence="6" type="ORF">MCOS_LOCUS7587</name>
</gene>